<evidence type="ECO:0000313" key="3">
    <source>
        <dbReference type="Proteomes" id="UP001222932"/>
    </source>
</evidence>
<dbReference type="EMBL" id="BTCM01000003">
    <property type="protein sequence ID" value="GMK56408.1"/>
    <property type="molecule type" value="Genomic_DNA"/>
</dbReference>
<keyword evidence="3" id="KW-1185">Reference proteome</keyword>
<name>A0AAD3YBS6_9TREE</name>
<dbReference type="InterPro" id="IPR051719">
    <property type="entry name" value="CASTOR_mTORC1"/>
</dbReference>
<dbReference type="Proteomes" id="UP001222932">
    <property type="component" value="Unassembled WGS sequence"/>
</dbReference>
<comment type="caution">
    <text evidence="2">The sequence shown here is derived from an EMBL/GenBank/DDBJ whole genome shotgun (WGS) entry which is preliminary data.</text>
</comment>
<dbReference type="SUPFAM" id="SSF55021">
    <property type="entry name" value="ACT-like"/>
    <property type="match status" value="2"/>
</dbReference>
<sequence length="144" mass="15263">MENGYTLDKTSAALALQTHPEALYVHRYPRTTSVPGALFAAGSFVTVSRTPREVSIVAPAGACEAAGLPRSAEEHCGGPWTAIGIRGPLEHHMVGVLSEIARVLKDASVSIFAISTWDTDYILVTSDTLAKAQAALTADGWQWA</sequence>
<dbReference type="PANTHER" id="PTHR31131">
    <property type="entry name" value="CHROMOSOME 1, WHOLE GENOME SHOTGUN SEQUENCE"/>
    <property type="match status" value="1"/>
</dbReference>
<dbReference type="GO" id="GO:0006520">
    <property type="term" value="P:amino acid metabolic process"/>
    <property type="evidence" value="ECO:0007669"/>
    <property type="project" value="UniProtKB-ARBA"/>
</dbReference>
<dbReference type="InterPro" id="IPR027795">
    <property type="entry name" value="CASTOR_ACT_dom"/>
</dbReference>
<evidence type="ECO:0000259" key="1">
    <source>
        <dbReference type="Pfam" id="PF13840"/>
    </source>
</evidence>
<dbReference type="PIRSF" id="PIRSF008459">
    <property type="entry name" value="UCP008459"/>
    <property type="match status" value="1"/>
</dbReference>
<dbReference type="GO" id="GO:0046394">
    <property type="term" value="P:carboxylic acid biosynthetic process"/>
    <property type="evidence" value="ECO:0007669"/>
    <property type="project" value="UniProtKB-ARBA"/>
</dbReference>
<dbReference type="PANTHER" id="PTHR31131:SF6">
    <property type="entry name" value="CASTOR ACT DOMAIN-CONTAINING PROTEIN"/>
    <property type="match status" value="1"/>
</dbReference>
<reference evidence="2" key="2">
    <citation type="submission" date="2023-06" db="EMBL/GenBank/DDBJ databases">
        <authorList>
            <person name="Kobayashi Y."/>
            <person name="Kayamori A."/>
            <person name="Aoki K."/>
            <person name="Shiwa Y."/>
            <person name="Fujita N."/>
            <person name="Sugita T."/>
            <person name="Iwasaki W."/>
            <person name="Tanaka N."/>
            <person name="Takashima M."/>
        </authorList>
    </citation>
    <scope>NUCLEOTIDE SEQUENCE</scope>
    <source>
        <strain evidence="2">HIS016</strain>
    </source>
</reference>
<organism evidence="2 3">
    <name type="scientific">Cutaneotrichosporon spelunceum</name>
    <dbReference type="NCBI Taxonomy" id="1672016"/>
    <lineage>
        <taxon>Eukaryota</taxon>
        <taxon>Fungi</taxon>
        <taxon>Dikarya</taxon>
        <taxon>Basidiomycota</taxon>
        <taxon>Agaricomycotina</taxon>
        <taxon>Tremellomycetes</taxon>
        <taxon>Trichosporonales</taxon>
        <taxon>Trichosporonaceae</taxon>
        <taxon>Cutaneotrichosporon</taxon>
    </lineage>
</organism>
<protein>
    <recommendedName>
        <fullName evidence="1">CASTOR ACT domain-containing protein</fullName>
    </recommendedName>
</protein>
<proteinExistence type="predicted"/>
<dbReference type="InterPro" id="IPR016540">
    <property type="entry name" value="UCP008459"/>
</dbReference>
<accession>A0AAD3YBS6</accession>
<gene>
    <name evidence="2" type="ORF">CspeluHIS016_0302480</name>
</gene>
<feature type="domain" description="CASTOR ACT" evidence="1">
    <location>
        <begin position="80"/>
        <end position="137"/>
    </location>
</feature>
<dbReference type="AlphaFoldDB" id="A0AAD3YBS6"/>
<evidence type="ECO:0000313" key="2">
    <source>
        <dbReference type="EMBL" id="GMK56408.1"/>
    </source>
</evidence>
<reference evidence="2" key="1">
    <citation type="journal article" date="2023" name="BMC Genomics">
        <title>Chromosome-level genome assemblies of Cutaneotrichosporon spp. (Trichosporonales, Basidiomycota) reveal imbalanced evolution between nucleotide sequences and chromosome synteny.</title>
        <authorList>
            <person name="Kobayashi Y."/>
            <person name="Kayamori A."/>
            <person name="Aoki K."/>
            <person name="Shiwa Y."/>
            <person name="Matsutani M."/>
            <person name="Fujita N."/>
            <person name="Sugita T."/>
            <person name="Iwasaki W."/>
            <person name="Tanaka N."/>
            <person name="Takashima M."/>
        </authorList>
    </citation>
    <scope>NUCLEOTIDE SEQUENCE</scope>
    <source>
        <strain evidence="2">HIS016</strain>
    </source>
</reference>
<dbReference type="Gene3D" id="3.30.2130.10">
    <property type="entry name" value="VC0802-like"/>
    <property type="match status" value="1"/>
</dbReference>
<dbReference type="Pfam" id="PF13840">
    <property type="entry name" value="ACT_7"/>
    <property type="match status" value="1"/>
</dbReference>
<dbReference type="InterPro" id="IPR045865">
    <property type="entry name" value="ACT-like_dom_sf"/>
</dbReference>